<dbReference type="Pfam" id="PF01047">
    <property type="entry name" value="MarR"/>
    <property type="match status" value="1"/>
</dbReference>
<dbReference type="Gene3D" id="1.10.10.10">
    <property type="entry name" value="Winged helix-like DNA-binding domain superfamily/Winged helix DNA-binding domain"/>
    <property type="match status" value="1"/>
</dbReference>
<protein>
    <submittedName>
        <fullName evidence="6">Transcriptional regulator, MarR family</fullName>
    </submittedName>
</protein>
<dbReference type="GO" id="GO:0003700">
    <property type="term" value="F:DNA-binding transcription factor activity"/>
    <property type="evidence" value="ECO:0007669"/>
    <property type="project" value="InterPro"/>
</dbReference>
<evidence type="ECO:0000313" key="7">
    <source>
        <dbReference type="Proteomes" id="UP000003860"/>
    </source>
</evidence>
<dbReference type="OrthoDB" id="1853358at2"/>
<dbReference type="PRINTS" id="PR00598">
    <property type="entry name" value="HTHMARR"/>
</dbReference>
<gene>
    <name evidence="6" type="ORF">Cpap_1723</name>
</gene>
<keyword evidence="4" id="KW-0175">Coiled coil</keyword>
<comment type="caution">
    <text evidence="6">The sequence shown here is derived from an EMBL/GenBank/DDBJ whole genome shotgun (WGS) entry which is preliminary data.</text>
</comment>
<organism evidence="6 7">
    <name type="scientific">Ruminiclostridium papyrosolvens DSM 2782</name>
    <dbReference type="NCBI Taxonomy" id="588581"/>
    <lineage>
        <taxon>Bacteria</taxon>
        <taxon>Bacillati</taxon>
        <taxon>Bacillota</taxon>
        <taxon>Clostridia</taxon>
        <taxon>Eubacteriales</taxon>
        <taxon>Oscillospiraceae</taxon>
        <taxon>Ruminiclostridium</taxon>
    </lineage>
</organism>
<reference evidence="6" key="2">
    <citation type="submission" date="2011-01" db="EMBL/GenBank/DDBJ databases">
        <title>The Non-contiguous Finished genome of Clostridium papyrosolvens.</title>
        <authorList>
            <person name="Lucas S."/>
            <person name="Copeland A."/>
            <person name="Lapidus A."/>
            <person name="Cheng J.-F."/>
            <person name="Goodwin L."/>
            <person name="Pitluck S."/>
            <person name="Misra M."/>
            <person name="Chertkov O."/>
            <person name="Detter J.C."/>
            <person name="Han C."/>
            <person name="Tapia R."/>
            <person name="Land M."/>
            <person name="Hauser L."/>
            <person name="Kyrpides N."/>
            <person name="Ivanova N."/>
            <person name="Pagani I."/>
            <person name="Mouttaki H."/>
            <person name="He Z."/>
            <person name="Zhou J."/>
            <person name="Hemme C.L."/>
            <person name="Woyke T."/>
        </authorList>
    </citation>
    <scope>NUCLEOTIDE SEQUENCE [LARGE SCALE GENOMIC DNA]</scope>
    <source>
        <strain evidence="6">DSM 2782</strain>
    </source>
</reference>
<dbReference type="SUPFAM" id="SSF46785">
    <property type="entry name" value="Winged helix' DNA-binding domain"/>
    <property type="match status" value="1"/>
</dbReference>
<dbReference type="STRING" id="588581.Cpap_1723"/>
<name>F1TD94_9FIRM</name>
<feature type="coiled-coil region" evidence="4">
    <location>
        <begin position="1"/>
        <end position="28"/>
    </location>
</feature>
<keyword evidence="1" id="KW-0805">Transcription regulation</keyword>
<dbReference type="Proteomes" id="UP000003860">
    <property type="component" value="Unassembled WGS sequence"/>
</dbReference>
<dbReference type="SMART" id="SM00347">
    <property type="entry name" value="HTH_MARR"/>
    <property type="match status" value="1"/>
</dbReference>
<evidence type="ECO:0000256" key="1">
    <source>
        <dbReference type="ARBA" id="ARBA00023015"/>
    </source>
</evidence>
<evidence type="ECO:0000256" key="3">
    <source>
        <dbReference type="ARBA" id="ARBA00023163"/>
    </source>
</evidence>
<keyword evidence="7" id="KW-1185">Reference proteome</keyword>
<proteinExistence type="predicted"/>
<evidence type="ECO:0000256" key="4">
    <source>
        <dbReference type="SAM" id="Coils"/>
    </source>
</evidence>
<dbReference type="EMBL" id="ACXX02000007">
    <property type="protein sequence ID" value="EGD47532.1"/>
    <property type="molecule type" value="Genomic_DNA"/>
</dbReference>
<accession>F1TD94</accession>
<dbReference type="PANTHER" id="PTHR42756">
    <property type="entry name" value="TRANSCRIPTIONAL REGULATOR, MARR"/>
    <property type="match status" value="1"/>
</dbReference>
<dbReference type="InterPro" id="IPR000835">
    <property type="entry name" value="HTH_MarR-typ"/>
</dbReference>
<feature type="domain" description="HTH marR-type" evidence="5">
    <location>
        <begin position="8"/>
        <end position="144"/>
    </location>
</feature>
<evidence type="ECO:0000256" key="2">
    <source>
        <dbReference type="ARBA" id="ARBA00023125"/>
    </source>
</evidence>
<dbReference type="eggNOG" id="COG1846">
    <property type="taxonomic scope" value="Bacteria"/>
</dbReference>
<sequence length="148" mass="16629">MTNITDDSKKLRELIRILERKLGVLEENQTSCCSVTLGQCHALVEIGRSGSISLNELAELLNLENSTMSRTVNNLVKAELAKRDIDPKDRRYVTISLTDSGAKLFTEIEESKNSYFGKIYNSIPHNKRVQVLESLGVLLEAIDKRDCC</sequence>
<keyword evidence="3" id="KW-0804">Transcription</keyword>
<evidence type="ECO:0000313" key="6">
    <source>
        <dbReference type="EMBL" id="EGD47532.1"/>
    </source>
</evidence>
<evidence type="ECO:0000259" key="5">
    <source>
        <dbReference type="PROSITE" id="PS50995"/>
    </source>
</evidence>
<dbReference type="GO" id="GO:0003677">
    <property type="term" value="F:DNA binding"/>
    <property type="evidence" value="ECO:0007669"/>
    <property type="project" value="UniProtKB-KW"/>
</dbReference>
<dbReference type="InterPro" id="IPR036388">
    <property type="entry name" value="WH-like_DNA-bd_sf"/>
</dbReference>
<dbReference type="PANTHER" id="PTHR42756:SF1">
    <property type="entry name" value="TRANSCRIPTIONAL REPRESSOR OF EMRAB OPERON"/>
    <property type="match status" value="1"/>
</dbReference>
<dbReference type="PROSITE" id="PS50995">
    <property type="entry name" value="HTH_MARR_2"/>
    <property type="match status" value="1"/>
</dbReference>
<dbReference type="RefSeq" id="WP_004619404.1">
    <property type="nucleotide sequence ID" value="NZ_ACXX02000007.1"/>
</dbReference>
<dbReference type="InterPro" id="IPR036390">
    <property type="entry name" value="WH_DNA-bd_sf"/>
</dbReference>
<reference evidence="6" key="1">
    <citation type="submission" date="2009-07" db="EMBL/GenBank/DDBJ databases">
        <authorList>
            <consortium name="US DOE Joint Genome Institute (JGI-PGF)"/>
            <person name="Lucas S."/>
            <person name="Copeland A."/>
            <person name="Lapidus A."/>
            <person name="Glavina del Rio T."/>
            <person name="Tice H."/>
            <person name="Bruce D."/>
            <person name="Goodwin L."/>
            <person name="Pitluck S."/>
            <person name="Larimer F."/>
            <person name="Land M.L."/>
            <person name="Mouttaki H."/>
            <person name="He Z."/>
            <person name="Zhou J."/>
            <person name="Hemme C.L."/>
        </authorList>
    </citation>
    <scope>NUCLEOTIDE SEQUENCE</scope>
    <source>
        <strain evidence="6">DSM 2782</strain>
    </source>
</reference>
<dbReference type="AlphaFoldDB" id="F1TD94"/>
<keyword evidence="2" id="KW-0238">DNA-binding</keyword>